<keyword evidence="1" id="KW-1133">Transmembrane helix</keyword>
<evidence type="ECO:0000313" key="5">
    <source>
        <dbReference type="Proteomes" id="UP000663852"/>
    </source>
</evidence>
<protein>
    <submittedName>
        <fullName evidence="2">Uncharacterized protein</fullName>
    </submittedName>
</protein>
<keyword evidence="4" id="KW-1185">Reference proteome</keyword>
<evidence type="ECO:0000313" key="4">
    <source>
        <dbReference type="Proteomes" id="UP000663828"/>
    </source>
</evidence>
<dbReference type="AlphaFoldDB" id="A0A815BB89"/>
<accession>A0A815BB89</accession>
<organism evidence="2 5">
    <name type="scientific">Adineta ricciae</name>
    <name type="common">Rotifer</name>
    <dbReference type="NCBI Taxonomy" id="249248"/>
    <lineage>
        <taxon>Eukaryota</taxon>
        <taxon>Metazoa</taxon>
        <taxon>Spiralia</taxon>
        <taxon>Gnathifera</taxon>
        <taxon>Rotifera</taxon>
        <taxon>Eurotatoria</taxon>
        <taxon>Bdelloidea</taxon>
        <taxon>Adinetida</taxon>
        <taxon>Adinetidae</taxon>
        <taxon>Adineta</taxon>
    </lineage>
</organism>
<sequence>MICASSVDLLCGDFGIIIRFATEYFAGNNSTLINRGVCKTRSYLLVCLPSMAATCALLSTFNQCVSKSQSSRWRRLSSTWVAKRLFLISMFFILTSGIFYLIIFDVYNGLCVASSSSDTPITAVYANVFSFIVPQDGFMICADVTWTHIR</sequence>
<comment type="caution">
    <text evidence="2">The sequence shown here is derived from an EMBL/GenBank/DDBJ whole genome shotgun (WGS) entry which is preliminary data.</text>
</comment>
<dbReference type="Proteomes" id="UP000663852">
    <property type="component" value="Unassembled WGS sequence"/>
</dbReference>
<feature type="transmembrane region" description="Helical" evidence="1">
    <location>
        <begin position="85"/>
        <end position="107"/>
    </location>
</feature>
<evidence type="ECO:0000313" key="2">
    <source>
        <dbReference type="EMBL" id="CAF1271286.1"/>
    </source>
</evidence>
<dbReference type="EMBL" id="CAJNOR010002748">
    <property type="protein sequence ID" value="CAF1335315.1"/>
    <property type="molecule type" value="Genomic_DNA"/>
</dbReference>
<dbReference type="Proteomes" id="UP000663828">
    <property type="component" value="Unassembled WGS sequence"/>
</dbReference>
<reference evidence="2" key="1">
    <citation type="submission" date="2021-02" db="EMBL/GenBank/DDBJ databases">
        <authorList>
            <person name="Nowell W R."/>
        </authorList>
    </citation>
    <scope>NUCLEOTIDE SEQUENCE</scope>
</reference>
<dbReference type="EMBL" id="CAJNOJ010000193">
    <property type="protein sequence ID" value="CAF1271286.1"/>
    <property type="molecule type" value="Genomic_DNA"/>
</dbReference>
<name>A0A815BB89_ADIRI</name>
<feature type="transmembrane region" description="Helical" evidence="1">
    <location>
        <begin position="43"/>
        <end position="65"/>
    </location>
</feature>
<gene>
    <name evidence="2" type="ORF">EDS130_LOCUS29044</name>
    <name evidence="3" type="ORF">XAT740_LOCUS30656</name>
</gene>
<keyword evidence="1" id="KW-0472">Membrane</keyword>
<proteinExistence type="predicted"/>
<evidence type="ECO:0000313" key="3">
    <source>
        <dbReference type="EMBL" id="CAF1335315.1"/>
    </source>
</evidence>
<evidence type="ECO:0000256" key="1">
    <source>
        <dbReference type="SAM" id="Phobius"/>
    </source>
</evidence>
<keyword evidence="1" id="KW-0812">Transmembrane</keyword>